<dbReference type="InterPro" id="IPR036390">
    <property type="entry name" value="WH_DNA-bd_sf"/>
</dbReference>
<dbReference type="InterPro" id="IPR036388">
    <property type="entry name" value="WH-like_DNA-bd_sf"/>
</dbReference>
<dbReference type="AlphaFoldDB" id="A0A934KDW4"/>
<dbReference type="SMART" id="SM00347">
    <property type="entry name" value="HTH_MARR"/>
    <property type="match status" value="1"/>
</dbReference>
<evidence type="ECO:0000313" key="4">
    <source>
        <dbReference type="Proteomes" id="UP000614410"/>
    </source>
</evidence>
<feature type="region of interest" description="Disordered" evidence="1">
    <location>
        <begin position="160"/>
        <end position="183"/>
    </location>
</feature>
<evidence type="ECO:0000256" key="1">
    <source>
        <dbReference type="SAM" id="MobiDB-lite"/>
    </source>
</evidence>
<dbReference type="Proteomes" id="UP000614410">
    <property type="component" value="Unassembled WGS sequence"/>
</dbReference>
<dbReference type="PANTHER" id="PTHR33164">
    <property type="entry name" value="TRANSCRIPTIONAL REGULATOR, MARR FAMILY"/>
    <property type="match status" value="1"/>
</dbReference>
<dbReference type="InterPro" id="IPR039422">
    <property type="entry name" value="MarR/SlyA-like"/>
</dbReference>
<dbReference type="PROSITE" id="PS50995">
    <property type="entry name" value="HTH_MARR_2"/>
    <property type="match status" value="1"/>
</dbReference>
<reference evidence="3 4" key="1">
    <citation type="submission" date="2020-10" db="EMBL/GenBank/DDBJ databases">
        <title>Ca. Dormibacterota MAGs.</title>
        <authorList>
            <person name="Montgomery K."/>
        </authorList>
    </citation>
    <scope>NUCLEOTIDE SEQUENCE [LARGE SCALE GENOMIC DNA]</scope>
    <source>
        <strain evidence="3">Mitchell_Peninsula_5</strain>
    </source>
</reference>
<comment type="caution">
    <text evidence="3">The sequence shown here is derived from an EMBL/GenBank/DDBJ whole genome shotgun (WGS) entry which is preliminary data.</text>
</comment>
<dbReference type="GO" id="GO:0003700">
    <property type="term" value="F:DNA-binding transcription factor activity"/>
    <property type="evidence" value="ECO:0007669"/>
    <property type="project" value="InterPro"/>
</dbReference>
<evidence type="ECO:0000259" key="2">
    <source>
        <dbReference type="PROSITE" id="PS50995"/>
    </source>
</evidence>
<organism evidence="3 4">
    <name type="scientific">Candidatus Amunia macphersoniae</name>
    <dbReference type="NCBI Taxonomy" id="3127014"/>
    <lineage>
        <taxon>Bacteria</taxon>
        <taxon>Bacillati</taxon>
        <taxon>Candidatus Dormiibacterota</taxon>
        <taxon>Candidatus Dormibacteria</taxon>
        <taxon>Candidatus Aeolococcales</taxon>
        <taxon>Candidatus Aeolococcaceae</taxon>
        <taxon>Candidatus Amunia</taxon>
    </lineage>
</organism>
<feature type="domain" description="HTH marR-type" evidence="2">
    <location>
        <begin position="15"/>
        <end position="149"/>
    </location>
</feature>
<protein>
    <submittedName>
        <fullName evidence="3">Winged helix-turn-helix transcriptional regulator</fullName>
    </submittedName>
</protein>
<dbReference type="Gene3D" id="1.10.10.10">
    <property type="entry name" value="Winged helix-like DNA-binding domain superfamily/Winged helix DNA-binding domain"/>
    <property type="match status" value="1"/>
</dbReference>
<accession>A0A934KDW4</accession>
<evidence type="ECO:0000313" key="3">
    <source>
        <dbReference type="EMBL" id="MBJ7608624.1"/>
    </source>
</evidence>
<name>A0A934KDW4_9BACT</name>
<gene>
    <name evidence="3" type="ORF">JF887_04220</name>
</gene>
<dbReference type="SUPFAM" id="SSF46785">
    <property type="entry name" value="Winged helix' DNA-binding domain"/>
    <property type="match status" value="1"/>
</dbReference>
<dbReference type="InterPro" id="IPR000835">
    <property type="entry name" value="HTH_MarR-typ"/>
</dbReference>
<dbReference type="EMBL" id="JAEKNN010000021">
    <property type="protein sequence ID" value="MBJ7608624.1"/>
    <property type="molecule type" value="Genomic_DNA"/>
</dbReference>
<sequence length="183" mass="19687">MSQEGVRLARDALADIDLVAQLRGAFSEAQSIMAQTLAEFGLTEQRYHLLLVVAAGGSDGTVQGLLARQLHCPESRISLLVHELGDAALVEALRDRPDRRRVLVRITLAGEAALSQAICVQRDALHGLIATLEVTEVTRLAELVARTYLGLDLCVSVRTPPQSKRPARKGRARLGPLPAAQTG</sequence>
<dbReference type="GO" id="GO:0006950">
    <property type="term" value="P:response to stress"/>
    <property type="evidence" value="ECO:0007669"/>
    <property type="project" value="TreeGrafter"/>
</dbReference>
<dbReference type="PANTHER" id="PTHR33164:SF43">
    <property type="entry name" value="HTH-TYPE TRANSCRIPTIONAL REPRESSOR YETL"/>
    <property type="match status" value="1"/>
</dbReference>
<proteinExistence type="predicted"/>